<dbReference type="EMBL" id="CP060025">
    <property type="protein sequence ID" value="QNG78214.1"/>
    <property type="molecule type" value="Genomic_DNA"/>
</dbReference>
<dbReference type="Proteomes" id="UP000197090">
    <property type="component" value="Unassembled WGS sequence"/>
</dbReference>
<dbReference type="OrthoDB" id="6025819at2"/>
<evidence type="ECO:0000313" key="4">
    <source>
        <dbReference type="EMBL" id="QNG78214.1"/>
    </source>
</evidence>
<feature type="region of interest" description="Disordered" evidence="1">
    <location>
        <begin position="22"/>
        <end position="58"/>
    </location>
</feature>
<protein>
    <recommendedName>
        <fullName evidence="7">RcnB family protein</fullName>
    </recommendedName>
</protein>
<dbReference type="Pfam" id="PF11776">
    <property type="entry name" value="RcnB"/>
    <property type="match status" value="1"/>
</dbReference>
<sequence>MKTTRLLAIALTTATALAAAPAFADPPHHARGNGPPPHAGGPHNRDAPPPGWQKKAWRRGDRLPWAEVDRRYWVDDYARYDLRNPGRGQRWVRQSDTEYLLVEIATGLIIDALHR</sequence>
<evidence type="ECO:0000256" key="1">
    <source>
        <dbReference type="SAM" id="MobiDB-lite"/>
    </source>
</evidence>
<reference evidence="4 6" key="2">
    <citation type="submission" date="2020-08" db="EMBL/GenBank/DDBJ databases">
        <title>Phenotypic and transcriptomic analysis of seven clinical Stenotrophomonas maltophilia isolates identify a small set of shared and commonly regulated genes involved in biofilm lifestyle.</title>
        <authorList>
            <person name="Alio I."/>
            <person name="Gudzuhn M."/>
            <person name="Streit W."/>
        </authorList>
    </citation>
    <scope>NUCLEOTIDE SEQUENCE [LARGE SCALE GENOMIC DNA]</scope>
    <source>
        <strain evidence="4 6">UHH_SKK55</strain>
    </source>
</reference>
<evidence type="ECO:0008006" key="7">
    <source>
        <dbReference type="Google" id="ProtNLM"/>
    </source>
</evidence>
<reference evidence="3 5" key="1">
    <citation type="submission" date="2017-06" db="EMBL/GenBank/DDBJ databases">
        <authorList>
            <person name="Kim H.J."/>
            <person name="Triplett B.A."/>
        </authorList>
    </citation>
    <scope>NUCLEOTIDE SEQUENCE [LARGE SCALE GENOMIC DNA]</scope>
    <source>
        <strain evidence="3 5">594</strain>
    </source>
</reference>
<evidence type="ECO:0000313" key="6">
    <source>
        <dbReference type="Proteomes" id="UP000515598"/>
    </source>
</evidence>
<dbReference type="Gene3D" id="3.10.450.160">
    <property type="entry name" value="inner membrane protein cigr"/>
    <property type="match status" value="1"/>
</dbReference>
<evidence type="ECO:0000256" key="2">
    <source>
        <dbReference type="SAM" id="SignalP"/>
    </source>
</evidence>
<proteinExistence type="predicted"/>
<gene>
    <name evidence="3" type="ORF">CEE63_00370</name>
    <name evidence="4" type="ORF">GPNADHDJ_02429</name>
</gene>
<evidence type="ECO:0000313" key="3">
    <source>
        <dbReference type="EMBL" id="OWQ78995.1"/>
    </source>
</evidence>
<accession>A0A0K2Z0R0</accession>
<dbReference type="InterPro" id="IPR024572">
    <property type="entry name" value="RcnB"/>
</dbReference>
<dbReference type="Proteomes" id="UP000515598">
    <property type="component" value="Chromosome"/>
</dbReference>
<dbReference type="RefSeq" id="WP_021204235.1">
    <property type="nucleotide sequence ID" value="NZ_CP040433.1"/>
</dbReference>
<dbReference type="EMBL" id="NIVX01000002">
    <property type="protein sequence ID" value="OWQ78995.1"/>
    <property type="molecule type" value="Genomic_DNA"/>
</dbReference>
<feature type="signal peptide" evidence="2">
    <location>
        <begin position="1"/>
        <end position="24"/>
    </location>
</feature>
<organism evidence="3 5">
    <name type="scientific">Stenotrophomonas maltophilia</name>
    <name type="common">Pseudomonas maltophilia</name>
    <name type="synonym">Xanthomonas maltophilia</name>
    <dbReference type="NCBI Taxonomy" id="40324"/>
    <lineage>
        <taxon>Bacteria</taxon>
        <taxon>Pseudomonadati</taxon>
        <taxon>Pseudomonadota</taxon>
        <taxon>Gammaproteobacteria</taxon>
        <taxon>Lysobacterales</taxon>
        <taxon>Lysobacteraceae</taxon>
        <taxon>Stenotrophomonas</taxon>
        <taxon>Stenotrophomonas maltophilia group</taxon>
    </lineage>
</organism>
<evidence type="ECO:0000313" key="5">
    <source>
        <dbReference type="Proteomes" id="UP000197090"/>
    </source>
</evidence>
<dbReference type="AlphaFoldDB" id="A0A0K2Z0R0"/>
<name>A0A0K2Z0R0_STEMA</name>
<feature type="chain" id="PRO_5015041822" description="RcnB family protein" evidence="2">
    <location>
        <begin position="25"/>
        <end position="115"/>
    </location>
</feature>
<keyword evidence="2" id="KW-0732">Signal</keyword>